<dbReference type="InterPro" id="IPR052949">
    <property type="entry name" value="PA_immunity-related"/>
</dbReference>
<dbReference type="AlphaFoldDB" id="A0A2S2DRL8"/>
<dbReference type="EMBL" id="CP029346">
    <property type="protein sequence ID" value="AWL08026.1"/>
    <property type="molecule type" value="Genomic_DNA"/>
</dbReference>
<protein>
    <submittedName>
        <fullName evidence="1">Adenylate cyclase</fullName>
        <ecNumber evidence="1">4.6.1.1</ecNumber>
    </submittedName>
</protein>
<dbReference type="EC" id="4.6.1.1" evidence="1"/>
<name>A0A2S2DRL8_9BACT</name>
<evidence type="ECO:0000313" key="2">
    <source>
        <dbReference type="Proteomes" id="UP000245468"/>
    </source>
</evidence>
<dbReference type="KEGG" id="psez:HME7025_00143"/>
<organism evidence="1 2">
    <name type="scientific">Aquirufa nivalisilvae</name>
    <dbReference type="NCBI Taxonomy" id="2516557"/>
    <lineage>
        <taxon>Bacteria</taxon>
        <taxon>Pseudomonadati</taxon>
        <taxon>Bacteroidota</taxon>
        <taxon>Cytophagia</taxon>
        <taxon>Cytophagales</taxon>
        <taxon>Flectobacillaceae</taxon>
        <taxon>Aquirufa</taxon>
    </lineage>
</organism>
<dbReference type="Proteomes" id="UP000245468">
    <property type="component" value="Chromosome"/>
</dbReference>
<dbReference type="RefSeq" id="WP_109321805.1">
    <property type="nucleotide sequence ID" value="NZ_CP029346.1"/>
</dbReference>
<gene>
    <name evidence="1" type="primary">cyaA</name>
    <name evidence="1" type="ORF">HME7025_00143</name>
</gene>
<sequence>MENQFQQTFEKKYYTIEGLPKGEYEACVFKQCDLAQLDLSEYSFIDCEFYDCNLSLVKMGNTKWQHVSFENCRLQGLHFEYANPFLFEVHFKNCFLNLSSFYQRNMKKAQFKHCSLHEVDFSNANLSESNFEDCDLLHAQFDQTNLEKADFRTAYHFEINPQINRIKKAKFSKSSLAGLLTSFGIIID</sequence>
<evidence type="ECO:0000313" key="1">
    <source>
        <dbReference type="EMBL" id="AWL08026.1"/>
    </source>
</evidence>
<reference evidence="2" key="1">
    <citation type="submission" date="2018-05" db="EMBL/GenBank/DDBJ databases">
        <title>Pseudarcicella sp. HME7025 Genome sequencing and assembly.</title>
        <authorList>
            <person name="Kim H."/>
            <person name="Kang H."/>
            <person name="Joh K."/>
        </authorList>
    </citation>
    <scope>NUCLEOTIDE SEQUENCE [LARGE SCALE GENOMIC DNA]</scope>
    <source>
        <strain evidence="2">HME7025</strain>
    </source>
</reference>
<dbReference type="OrthoDB" id="67652at2"/>
<dbReference type="GO" id="GO:0004016">
    <property type="term" value="F:adenylate cyclase activity"/>
    <property type="evidence" value="ECO:0007669"/>
    <property type="project" value="UniProtKB-EC"/>
</dbReference>
<accession>A0A2S2DRL8</accession>
<dbReference type="PANTHER" id="PTHR42999:SF1">
    <property type="entry name" value="PENTAPEPTIDE REPEAT-CONTAINING PROTEIN"/>
    <property type="match status" value="1"/>
</dbReference>
<keyword evidence="1" id="KW-0456">Lyase</keyword>
<dbReference type="Pfam" id="PF13599">
    <property type="entry name" value="Pentapeptide_4"/>
    <property type="match status" value="2"/>
</dbReference>
<dbReference type="Gene3D" id="2.160.20.80">
    <property type="entry name" value="E3 ubiquitin-protein ligase SopA"/>
    <property type="match status" value="1"/>
</dbReference>
<dbReference type="SUPFAM" id="SSF141571">
    <property type="entry name" value="Pentapeptide repeat-like"/>
    <property type="match status" value="1"/>
</dbReference>
<proteinExistence type="predicted"/>
<keyword evidence="2" id="KW-1185">Reference proteome</keyword>
<dbReference type="PANTHER" id="PTHR42999">
    <property type="entry name" value="ANTIBIOTIC RESISTANCE PROTEIN MCBG"/>
    <property type="match status" value="1"/>
</dbReference>
<dbReference type="InterPro" id="IPR001646">
    <property type="entry name" value="5peptide_repeat"/>
</dbReference>